<dbReference type="InterPro" id="IPR008271">
    <property type="entry name" value="Ser/Thr_kinase_AS"/>
</dbReference>
<dbReference type="PANTHER" id="PTHR48006">
    <property type="entry name" value="LEUCINE-RICH REPEAT-CONTAINING PROTEIN DDB_G0281931-RELATED"/>
    <property type="match status" value="1"/>
</dbReference>
<dbReference type="PANTHER" id="PTHR48006:SF56">
    <property type="entry name" value="PROTEIN KINASE DOMAIN-CONTAINING PROTEIN"/>
    <property type="match status" value="1"/>
</dbReference>
<name>A0A5J5VE07_GOSBA</name>
<dbReference type="OrthoDB" id="1867350at2759"/>
<organism evidence="23 24">
    <name type="scientific">Gossypium barbadense</name>
    <name type="common">Sea Island cotton</name>
    <name type="synonym">Hibiscus barbadensis</name>
    <dbReference type="NCBI Taxonomy" id="3634"/>
    <lineage>
        <taxon>Eukaryota</taxon>
        <taxon>Viridiplantae</taxon>
        <taxon>Streptophyta</taxon>
        <taxon>Embryophyta</taxon>
        <taxon>Tracheophyta</taxon>
        <taxon>Spermatophyta</taxon>
        <taxon>Magnoliopsida</taxon>
        <taxon>eudicotyledons</taxon>
        <taxon>Gunneridae</taxon>
        <taxon>Pentapetalae</taxon>
        <taxon>rosids</taxon>
        <taxon>malvids</taxon>
        <taxon>Malvales</taxon>
        <taxon>Malvaceae</taxon>
        <taxon>Malvoideae</taxon>
        <taxon>Gossypium</taxon>
    </lineage>
</organism>
<keyword evidence="8 21" id="KW-0732">Signal</keyword>
<dbReference type="Pfam" id="PF00560">
    <property type="entry name" value="LRR_1"/>
    <property type="match status" value="5"/>
</dbReference>
<evidence type="ECO:0000256" key="5">
    <source>
        <dbReference type="ARBA" id="ARBA00022614"/>
    </source>
</evidence>
<keyword evidence="13 20" id="KW-1133">Transmembrane helix</keyword>
<dbReference type="SMART" id="SM00220">
    <property type="entry name" value="S_TKc"/>
    <property type="match status" value="1"/>
</dbReference>
<keyword evidence="5" id="KW-0433">Leucine-rich repeat</keyword>
<comment type="catalytic activity">
    <reaction evidence="18">
        <text>L-seryl-[protein] + ATP = O-phospho-L-seryl-[protein] + ADP + H(+)</text>
        <dbReference type="Rhea" id="RHEA:17989"/>
        <dbReference type="Rhea" id="RHEA-COMP:9863"/>
        <dbReference type="Rhea" id="RHEA-COMP:11604"/>
        <dbReference type="ChEBI" id="CHEBI:15378"/>
        <dbReference type="ChEBI" id="CHEBI:29999"/>
        <dbReference type="ChEBI" id="CHEBI:30616"/>
        <dbReference type="ChEBI" id="CHEBI:83421"/>
        <dbReference type="ChEBI" id="CHEBI:456216"/>
        <dbReference type="EC" id="2.7.11.1"/>
    </reaction>
</comment>
<reference evidence="24" key="1">
    <citation type="journal article" date="2020" name="Nat. Genet.">
        <title>Genomic diversifications of five Gossypium allopolyploid species and their impact on cotton improvement.</title>
        <authorList>
            <person name="Chen Z.J."/>
            <person name="Sreedasyam A."/>
            <person name="Ando A."/>
            <person name="Song Q."/>
            <person name="De Santiago L.M."/>
            <person name="Hulse-Kemp A.M."/>
            <person name="Ding M."/>
            <person name="Ye W."/>
            <person name="Kirkbride R.C."/>
            <person name="Jenkins J."/>
            <person name="Plott C."/>
            <person name="Lovell J."/>
            <person name="Lin Y.M."/>
            <person name="Vaughn R."/>
            <person name="Liu B."/>
            <person name="Simpson S."/>
            <person name="Scheffler B.E."/>
            <person name="Wen L."/>
            <person name="Saski C.A."/>
            <person name="Grover C.E."/>
            <person name="Hu G."/>
            <person name="Conover J.L."/>
            <person name="Carlson J.W."/>
            <person name="Shu S."/>
            <person name="Boston L.B."/>
            <person name="Williams M."/>
            <person name="Peterson D.G."/>
            <person name="McGee K."/>
            <person name="Jones D.C."/>
            <person name="Wendel J.F."/>
            <person name="Stelly D.M."/>
            <person name="Grimwood J."/>
            <person name="Schmutz J."/>
        </authorList>
    </citation>
    <scope>NUCLEOTIDE SEQUENCE [LARGE SCALE GENOMIC DNA]</scope>
    <source>
        <strain evidence="24">cv. 3-79</strain>
    </source>
</reference>
<dbReference type="FunFam" id="2.60.120.430:FF:000004">
    <property type="entry name" value="Putative leucine-rich repeat receptor-like serine/threonine-protein kinase"/>
    <property type="match status" value="1"/>
</dbReference>
<comment type="catalytic activity">
    <reaction evidence="17">
        <text>L-threonyl-[protein] + ATP = O-phospho-L-threonyl-[protein] + ADP + H(+)</text>
        <dbReference type="Rhea" id="RHEA:46608"/>
        <dbReference type="Rhea" id="RHEA-COMP:11060"/>
        <dbReference type="Rhea" id="RHEA-COMP:11605"/>
        <dbReference type="ChEBI" id="CHEBI:15378"/>
        <dbReference type="ChEBI" id="CHEBI:30013"/>
        <dbReference type="ChEBI" id="CHEBI:30616"/>
        <dbReference type="ChEBI" id="CHEBI:61977"/>
        <dbReference type="ChEBI" id="CHEBI:456216"/>
        <dbReference type="EC" id="2.7.11.1"/>
    </reaction>
</comment>
<keyword evidence="4" id="KW-0597">Phosphoprotein</keyword>
<evidence type="ECO:0000256" key="11">
    <source>
        <dbReference type="ARBA" id="ARBA00022777"/>
    </source>
</evidence>
<evidence type="ECO:0000256" key="20">
    <source>
        <dbReference type="SAM" id="Phobius"/>
    </source>
</evidence>
<keyword evidence="3" id="KW-0723">Serine/threonine-protein kinase</keyword>
<keyword evidence="9" id="KW-0677">Repeat</keyword>
<keyword evidence="7 20" id="KW-0812">Transmembrane</keyword>
<evidence type="ECO:0000259" key="22">
    <source>
        <dbReference type="PROSITE" id="PS50011"/>
    </source>
</evidence>
<sequence length="1017" mass="113506">MLIKRFKTLILLSYLLALSWIGTHKVEAATLPEDEVTVLNQIARTMGAINWNFDGNVCQENDTATVDIGFVPERNVTCHCENDTCHVTHLIFKRQNLPGELPSELVNLPNLKEIDFAYNYLNGSIPTEWGSMQLEKISVFGNRLFGSIPSSLGNISTLKYLDLEVNNISGQVPPELRQLVNLETLRLSSNRLSGNLPSELADLRNLRDFRINDNNFNGSIPDFFQNWNNLTRLEIQGSGLEGPIPSSISALENLTILIISDINGANQPFPDVRKMTRIKRIILKKCSISGEIPEYVWKMTALRVLFLTGNNLTGNIPQSILKTGTTVDLSYNSFAWQSPQQPACQPLSNVNLFHSSSSSNLEEVFQCENDFKCEECKDLNCGRGRVFGRIAFIVVADITDAIAVIAGDRTVGSGGAATLYQNGDNWGFSNTGDFRDDDDEVNSQLRFTKAVQSTNLSELYTTARLSPLSLTYYHYCLENGNYNVTLHFAEIQFSNNETYASLGRRLFDIYIQDEVKEQDFDIEAEAKAALVPFAKSYNVSVTNGRLEIRFYWAGKGTQAIPDRGTHGPLISAISLENPAFDQSKKKNNVVPIVVGIVGAFLVVFASGILLWRYHFKAKNQREKDPEGLDVQVISFTLKQIKVATNNFDSANKIGEGGFGPVYKGQLADGTVIAVKQLSSKSTQGNREFMNEIGMVSCSQHPNLVKLYGCCIEGNQLLLVYEYLENNCLSRALFGPENSKINLEWPTRHKICTGIAKGLAFLHEESRLKIVHRDIKGTNVLLDRDLNPKISDFGLAKLHEEEKTHISTRVAGTIGYIAPEYVLWGYLTYKADVYSFGILALEIASGKHNMSYGPENKYTCLLDWASNLQQNGKLLELVDEELGGEYNKLPVLLPFNKTRAPRDTLMSLDSMLILHPFKSKILKEMRFFRKSEAEGMIKIGLQCTNGSPSLRPTMSEVVSMLEGRSGIPEMVPDPSSYNQDLRFKAIRDHHKSMNNNNTMESQTSMSAASWTASSTMSV</sequence>
<protein>
    <recommendedName>
        <fullName evidence="2">non-specific serine/threonine protein kinase</fullName>
        <ecNumber evidence="2">2.7.11.1</ecNumber>
    </recommendedName>
</protein>
<evidence type="ECO:0000256" key="12">
    <source>
        <dbReference type="ARBA" id="ARBA00022840"/>
    </source>
</evidence>
<dbReference type="AlphaFoldDB" id="A0A5J5VE07"/>
<dbReference type="InterPro" id="IPR032675">
    <property type="entry name" value="LRR_dom_sf"/>
</dbReference>
<evidence type="ECO:0000256" key="7">
    <source>
        <dbReference type="ARBA" id="ARBA00022692"/>
    </source>
</evidence>
<evidence type="ECO:0000256" key="8">
    <source>
        <dbReference type="ARBA" id="ARBA00022729"/>
    </source>
</evidence>
<dbReference type="PROSITE" id="PS50011">
    <property type="entry name" value="PROTEIN_KINASE_DOM"/>
    <property type="match status" value="1"/>
</dbReference>
<evidence type="ECO:0000256" key="4">
    <source>
        <dbReference type="ARBA" id="ARBA00022553"/>
    </source>
</evidence>
<keyword evidence="12" id="KW-0067">ATP-binding</keyword>
<dbReference type="InterPro" id="IPR000719">
    <property type="entry name" value="Prot_kinase_dom"/>
</dbReference>
<dbReference type="InterPro" id="IPR001611">
    <property type="entry name" value="Leu-rich_rpt"/>
</dbReference>
<proteinExistence type="predicted"/>
<dbReference type="GO" id="GO:0016020">
    <property type="term" value="C:membrane"/>
    <property type="evidence" value="ECO:0007669"/>
    <property type="project" value="UniProtKB-SubCell"/>
</dbReference>
<evidence type="ECO:0000313" key="23">
    <source>
        <dbReference type="EMBL" id="KAB2078138.1"/>
    </source>
</evidence>
<dbReference type="Gene3D" id="2.60.120.430">
    <property type="entry name" value="Galactose-binding lectin"/>
    <property type="match status" value="1"/>
</dbReference>
<dbReference type="GO" id="GO:0005524">
    <property type="term" value="F:ATP binding"/>
    <property type="evidence" value="ECO:0007669"/>
    <property type="project" value="UniProtKB-KW"/>
</dbReference>
<dbReference type="CDD" id="cd14066">
    <property type="entry name" value="STKc_IRAK"/>
    <property type="match status" value="1"/>
</dbReference>
<evidence type="ECO:0000256" key="2">
    <source>
        <dbReference type="ARBA" id="ARBA00012513"/>
    </source>
</evidence>
<evidence type="ECO:0000256" key="15">
    <source>
        <dbReference type="ARBA" id="ARBA00023170"/>
    </source>
</evidence>
<evidence type="ECO:0000256" key="13">
    <source>
        <dbReference type="ARBA" id="ARBA00022989"/>
    </source>
</evidence>
<keyword evidence="6" id="KW-0808">Transferase</keyword>
<gene>
    <name evidence="23" type="ORF">ES319_A06G141000v1</name>
</gene>
<feature type="signal peptide" evidence="21">
    <location>
        <begin position="1"/>
        <end position="28"/>
    </location>
</feature>
<dbReference type="InterPro" id="IPR051824">
    <property type="entry name" value="LRR_Rcpt-Like_S/T_Kinase"/>
</dbReference>
<evidence type="ECO:0000313" key="24">
    <source>
        <dbReference type="Proteomes" id="UP000327439"/>
    </source>
</evidence>
<dbReference type="InterPro" id="IPR011009">
    <property type="entry name" value="Kinase-like_dom_sf"/>
</dbReference>
<dbReference type="Gene3D" id="3.30.200.20">
    <property type="entry name" value="Phosphorylase Kinase, domain 1"/>
    <property type="match status" value="1"/>
</dbReference>
<dbReference type="GO" id="GO:0004674">
    <property type="term" value="F:protein serine/threonine kinase activity"/>
    <property type="evidence" value="ECO:0007669"/>
    <property type="project" value="UniProtKB-KW"/>
</dbReference>
<dbReference type="Gene3D" id="3.80.10.10">
    <property type="entry name" value="Ribonuclease Inhibitor"/>
    <property type="match status" value="3"/>
</dbReference>
<evidence type="ECO:0000256" key="1">
    <source>
        <dbReference type="ARBA" id="ARBA00004479"/>
    </source>
</evidence>
<feature type="compositionally biased region" description="Low complexity" evidence="19">
    <location>
        <begin position="1000"/>
        <end position="1017"/>
    </location>
</feature>
<dbReference type="SUPFAM" id="SSF56112">
    <property type="entry name" value="Protein kinase-like (PK-like)"/>
    <property type="match status" value="1"/>
</dbReference>
<keyword evidence="16" id="KW-0325">Glycoprotein</keyword>
<evidence type="ECO:0000256" key="21">
    <source>
        <dbReference type="SAM" id="SignalP"/>
    </source>
</evidence>
<dbReference type="SUPFAM" id="SSF49785">
    <property type="entry name" value="Galactose-binding domain-like"/>
    <property type="match status" value="1"/>
</dbReference>
<keyword evidence="10" id="KW-0547">Nucleotide-binding</keyword>
<dbReference type="Pfam" id="PF00069">
    <property type="entry name" value="Pkinase"/>
    <property type="match status" value="1"/>
</dbReference>
<accession>A0A5J5VE07</accession>
<feature type="transmembrane region" description="Helical" evidence="20">
    <location>
        <begin position="589"/>
        <end position="611"/>
    </location>
</feature>
<dbReference type="PROSITE" id="PS00108">
    <property type="entry name" value="PROTEIN_KINASE_ST"/>
    <property type="match status" value="1"/>
</dbReference>
<dbReference type="EMBL" id="CM018207">
    <property type="protein sequence ID" value="KAB2078138.1"/>
    <property type="molecule type" value="Genomic_DNA"/>
</dbReference>
<evidence type="ECO:0000256" key="16">
    <source>
        <dbReference type="ARBA" id="ARBA00023180"/>
    </source>
</evidence>
<feature type="chain" id="PRO_5023807838" description="non-specific serine/threonine protein kinase" evidence="21">
    <location>
        <begin position="29"/>
        <end position="1017"/>
    </location>
</feature>
<keyword evidence="14 20" id="KW-0472">Membrane</keyword>
<dbReference type="Pfam" id="PF11721">
    <property type="entry name" value="Malectin"/>
    <property type="match status" value="1"/>
</dbReference>
<comment type="subcellular location">
    <subcellularLocation>
        <location evidence="1">Membrane</location>
        <topology evidence="1">Single-pass type I membrane protein</topology>
    </subcellularLocation>
</comment>
<dbReference type="InterPro" id="IPR008979">
    <property type="entry name" value="Galactose-bd-like_sf"/>
</dbReference>
<evidence type="ECO:0000256" key="17">
    <source>
        <dbReference type="ARBA" id="ARBA00047899"/>
    </source>
</evidence>
<evidence type="ECO:0000256" key="6">
    <source>
        <dbReference type="ARBA" id="ARBA00022679"/>
    </source>
</evidence>
<evidence type="ECO:0000256" key="14">
    <source>
        <dbReference type="ARBA" id="ARBA00023136"/>
    </source>
</evidence>
<evidence type="ECO:0000256" key="9">
    <source>
        <dbReference type="ARBA" id="ARBA00022737"/>
    </source>
</evidence>
<keyword evidence="11" id="KW-0418">Kinase</keyword>
<dbReference type="EC" id="2.7.11.1" evidence="2"/>
<keyword evidence="24" id="KW-1185">Reference proteome</keyword>
<dbReference type="InterPro" id="IPR021720">
    <property type="entry name" value="Malectin_dom"/>
</dbReference>
<evidence type="ECO:0000256" key="3">
    <source>
        <dbReference type="ARBA" id="ARBA00022527"/>
    </source>
</evidence>
<dbReference type="FunFam" id="3.80.10.10:FF:000452">
    <property type="entry name" value="Probable LRR receptor-like serine/threonine-protein kinase RFK1"/>
    <property type="match status" value="1"/>
</dbReference>
<feature type="domain" description="Protein kinase" evidence="22">
    <location>
        <begin position="647"/>
        <end position="969"/>
    </location>
</feature>
<dbReference type="FunFam" id="3.80.10.10:FF:000433">
    <property type="entry name" value="Putative LRR receptor-like serine/threonine-protein kinase isoform A"/>
    <property type="match status" value="1"/>
</dbReference>
<keyword evidence="15" id="KW-0675">Receptor</keyword>
<dbReference type="Proteomes" id="UP000327439">
    <property type="component" value="Chromosome A06"/>
</dbReference>
<evidence type="ECO:0000256" key="18">
    <source>
        <dbReference type="ARBA" id="ARBA00048679"/>
    </source>
</evidence>
<feature type="region of interest" description="Disordered" evidence="19">
    <location>
        <begin position="991"/>
        <end position="1017"/>
    </location>
</feature>
<dbReference type="FunFam" id="3.30.200.20:FF:000217">
    <property type="entry name" value="probable LRR receptor-like serine/threonine-protein kinase At1g53430"/>
    <property type="match status" value="1"/>
</dbReference>
<evidence type="ECO:0000256" key="19">
    <source>
        <dbReference type="SAM" id="MobiDB-lite"/>
    </source>
</evidence>
<evidence type="ECO:0000256" key="10">
    <source>
        <dbReference type="ARBA" id="ARBA00022741"/>
    </source>
</evidence>
<dbReference type="Gene3D" id="1.10.510.10">
    <property type="entry name" value="Transferase(Phosphotransferase) domain 1"/>
    <property type="match status" value="1"/>
</dbReference>
<dbReference type="SUPFAM" id="SSF52058">
    <property type="entry name" value="L domain-like"/>
    <property type="match status" value="1"/>
</dbReference>